<comment type="similarity">
    <text evidence="8">Belongs to the tRNA(Ile)-lysidine synthase family.</text>
</comment>
<evidence type="ECO:0000256" key="6">
    <source>
        <dbReference type="ARBA" id="ARBA00022840"/>
    </source>
</evidence>
<dbReference type="PANTHER" id="PTHR43033">
    <property type="entry name" value="TRNA(ILE)-LYSIDINE SYNTHASE-RELATED"/>
    <property type="match status" value="1"/>
</dbReference>
<feature type="domain" description="Lysidine-tRNA(Ile) synthetase C-terminal" evidence="9">
    <location>
        <begin position="369"/>
        <end position="441"/>
    </location>
</feature>
<dbReference type="NCBIfam" id="TIGR02432">
    <property type="entry name" value="lysidine_TilS_N"/>
    <property type="match status" value="1"/>
</dbReference>
<reference evidence="10 11" key="1">
    <citation type="submission" date="2016-04" db="EMBL/GenBank/DDBJ databases">
        <title>ATOL: Assembling a taxonomically balanced genome-scale reconstruction of the evolutionary history of the Enterobacteriaceae.</title>
        <authorList>
            <person name="Plunkett G.III."/>
            <person name="Neeno-Eckwall E.C."/>
            <person name="Glasner J.D."/>
            <person name="Perna N.T."/>
        </authorList>
    </citation>
    <scope>NUCLEOTIDE SEQUENCE [LARGE SCALE GENOMIC DNA]</scope>
    <source>
        <strain evidence="10 11">ATCC 700826</strain>
    </source>
</reference>
<dbReference type="InterPro" id="IPR015262">
    <property type="entry name" value="tRNA_Ile_lys_synt_subst-bd"/>
</dbReference>
<name>A0AAJ3HQ87_PROHU</name>
<evidence type="ECO:0000313" key="11">
    <source>
        <dbReference type="Proteomes" id="UP000078250"/>
    </source>
</evidence>
<comment type="function">
    <text evidence="8">Ligates lysine onto the cytidine present at position 34 of the AUA codon-specific tRNA(Ile) that contains the anticodon CAU, in an ATP-dependent manner. Cytidine is converted to lysidine, thus changing the amino acid specificity of the tRNA from methionine to isoleucine.</text>
</comment>
<comment type="subcellular location">
    <subcellularLocation>
        <location evidence="1 8">Cytoplasm</location>
    </subcellularLocation>
</comment>
<dbReference type="EMBL" id="LXEV01000033">
    <property type="protein sequence ID" value="OAT45302.1"/>
    <property type="molecule type" value="Genomic_DNA"/>
</dbReference>
<dbReference type="GO" id="GO:0005524">
    <property type="term" value="F:ATP binding"/>
    <property type="evidence" value="ECO:0007669"/>
    <property type="project" value="UniProtKB-UniRule"/>
</dbReference>
<dbReference type="Gene3D" id="3.40.50.620">
    <property type="entry name" value="HUPs"/>
    <property type="match status" value="1"/>
</dbReference>
<keyword evidence="6 8" id="KW-0067">ATP-binding</keyword>
<evidence type="ECO:0000256" key="3">
    <source>
        <dbReference type="ARBA" id="ARBA00022598"/>
    </source>
</evidence>
<dbReference type="Pfam" id="PF11734">
    <property type="entry name" value="TilS_C"/>
    <property type="match status" value="1"/>
</dbReference>
<dbReference type="SUPFAM" id="SSF52402">
    <property type="entry name" value="Adenine nucleotide alpha hydrolases-like"/>
    <property type="match status" value="1"/>
</dbReference>
<evidence type="ECO:0000313" key="10">
    <source>
        <dbReference type="EMBL" id="OAT45302.1"/>
    </source>
</evidence>
<keyword evidence="2 8" id="KW-0963">Cytoplasm</keyword>
<dbReference type="InterPro" id="IPR012796">
    <property type="entry name" value="Lysidine-tRNA-synth_C"/>
</dbReference>
<dbReference type="EC" id="6.3.4.19" evidence="8"/>
<dbReference type="GO" id="GO:0032267">
    <property type="term" value="F:tRNA(Ile)-lysidine synthase activity"/>
    <property type="evidence" value="ECO:0007669"/>
    <property type="project" value="UniProtKB-EC"/>
</dbReference>
<dbReference type="GO" id="GO:0005737">
    <property type="term" value="C:cytoplasm"/>
    <property type="evidence" value="ECO:0007669"/>
    <property type="project" value="UniProtKB-SubCell"/>
</dbReference>
<evidence type="ECO:0000256" key="7">
    <source>
        <dbReference type="ARBA" id="ARBA00048539"/>
    </source>
</evidence>
<keyword evidence="3 8" id="KW-0436">Ligase</keyword>
<dbReference type="InterPro" id="IPR012795">
    <property type="entry name" value="tRNA_Ile_lys_synt_N"/>
</dbReference>
<evidence type="ECO:0000256" key="8">
    <source>
        <dbReference type="HAMAP-Rule" id="MF_01161"/>
    </source>
</evidence>
<sequence>MALSSNPILNEIKQQMGHHSAILVGFSGGVDSTVLLQGLVRLRDEYQLPLELTAIYVHHGLNAKADDWLKHCEQFCQQWNVAFISERVQVESKSAGIESGAREARYQAYRKHLQPQQVLVTAQHQDDQAETFFLALKRGSGPAGLSSMPAKMPFEHSYLLRPLLNITRKQVEDYANQQNLHWIEDDSNQDDRYDRNFLRLHIMPLLTQRWDHFSQAVTRSAALCGEQEALLDELLDSELNLLMDKQNSVDIDALAMCSTIKRNALLRRWFAYLNKAMPSREQILRLWEEVALAKEGAEPRLRFIEDEVRRYKKRLYLIPIINEPIDKVIEWSLPQPLVLPEALGVLIVHSAVAQGQEMVIRAPYNTEKVTVRFGLTQPSLRIVGRELPRHSKKIWQELGIAPWRRTRIPLIYFNDTLIAAVNTFVTLEGKATLEQNIIIEWQETYQ</sequence>
<dbReference type="NCBIfam" id="NF007942">
    <property type="entry name" value="PRK10660.1"/>
    <property type="match status" value="1"/>
</dbReference>
<evidence type="ECO:0000259" key="9">
    <source>
        <dbReference type="SMART" id="SM00977"/>
    </source>
</evidence>
<evidence type="ECO:0000256" key="2">
    <source>
        <dbReference type="ARBA" id="ARBA00022490"/>
    </source>
</evidence>
<dbReference type="InterPro" id="IPR011063">
    <property type="entry name" value="TilS/TtcA_N"/>
</dbReference>
<dbReference type="Pfam" id="PF01171">
    <property type="entry name" value="ATP_bind_3"/>
    <property type="match status" value="1"/>
</dbReference>
<keyword evidence="5 8" id="KW-0547">Nucleotide-binding</keyword>
<keyword evidence="11" id="KW-1185">Reference proteome</keyword>
<keyword evidence="4 8" id="KW-0819">tRNA processing</keyword>
<evidence type="ECO:0000256" key="5">
    <source>
        <dbReference type="ARBA" id="ARBA00022741"/>
    </source>
</evidence>
<dbReference type="Pfam" id="PF09179">
    <property type="entry name" value="TilS"/>
    <property type="match status" value="1"/>
</dbReference>
<dbReference type="Gene3D" id="1.20.59.20">
    <property type="match status" value="1"/>
</dbReference>
<dbReference type="NCBIfam" id="TIGR02433">
    <property type="entry name" value="lysidine_TilS_C"/>
    <property type="match status" value="1"/>
</dbReference>
<dbReference type="CDD" id="cd01992">
    <property type="entry name" value="TilS_N"/>
    <property type="match status" value="1"/>
</dbReference>
<feature type="binding site" evidence="8">
    <location>
        <begin position="27"/>
        <end position="32"/>
    </location>
    <ligand>
        <name>ATP</name>
        <dbReference type="ChEBI" id="CHEBI:30616"/>
    </ligand>
</feature>
<dbReference type="Proteomes" id="UP000078250">
    <property type="component" value="Unassembled WGS sequence"/>
</dbReference>
<dbReference type="GO" id="GO:0006400">
    <property type="term" value="P:tRNA modification"/>
    <property type="evidence" value="ECO:0007669"/>
    <property type="project" value="UniProtKB-UniRule"/>
</dbReference>
<organism evidence="10 11">
    <name type="scientific">Proteus hauseri ATCC 700826</name>
    <dbReference type="NCBI Taxonomy" id="1354271"/>
    <lineage>
        <taxon>Bacteria</taxon>
        <taxon>Pseudomonadati</taxon>
        <taxon>Pseudomonadota</taxon>
        <taxon>Gammaproteobacteria</taxon>
        <taxon>Enterobacterales</taxon>
        <taxon>Morganellaceae</taxon>
        <taxon>Proteus</taxon>
    </lineage>
</organism>
<comment type="catalytic activity">
    <reaction evidence="7 8">
        <text>cytidine(34) in tRNA(Ile2) + L-lysine + ATP = lysidine(34) in tRNA(Ile2) + AMP + diphosphate + H(+)</text>
        <dbReference type="Rhea" id="RHEA:43744"/>
        <dbReference type="Rhea" id="RHEA-COMP:10625"/>
        <dbReference type="Rhea" id="RHEA-COMP:10670"/>
        <dbReference type="ChEBI" id="CHEBI:15378"/>
        <dbReference type="ChEBI" id="CHEBI:30616"/>
        <dbReference type="ChEBI" id="CHEBI:32551"/>
        <dbReference type="ChEBI" id="CHEBI:33019"/>
        <dbReference type="ChEBI" id="CHEBI:82748"/>
        <dbReference type="ChEBI" id="CHEBI:83665"/>
        <dbReference type="ChEBI" id="CHEBI:456215"/>
        <dbReference type="EC" id="6.3.4.19"/>
    </reaction>
</comment>
<dbReference type="HAMAP" id="MF_01161">
    <property type="entry name" value="tRNA_Ile_lys_synt"/>
    <property type="match status" value="1"/>
</dbReference>
<protein>
    <recommendedName>
        <fullName evidence="8">tRNA(Ile)-lysidine synthase</fullName>
        <ecNumber evidence="8">6.3.4.19</ecNumber>
    </recommendedName>
    <alternativeName>
        <fullName evidence="8">tRNA(Ile)-2-lysyl-cytidine synthase</fullName>
    </alternativeName>
    <alternativeName>
        <fullName evidence="8">tRNA(Ile)-lysidine synthetase</fullName>
    </alternativeName>
</protein>
<accession>A0AAJ3HQ87</accession>
<dbReference type="SUPFAM" id="SSF56037">
    <property type="entry name" value="PheT/TilS domain"/>
    <property type="match status" value="1"/>
</dbReference>
<dbReference type="InterPro" id="IPR012094">
    <property type="entry name" value="tRNA_Ile_lys_synt"/>
</dbReference>
<evidence type="ECO:0000256" key="4">
    <source>
        <dbReference type="ARBA" id="ARBA00022694"/>
    </source>
</evidence>
<comment type="domain">
    <text evidence="8">The N-terminal region contains the highly conserved SGGXDS motif, predicted to be a P-loop motif involved in ATP binding.</text>
</comment>
<evidence type="ECO:0000256" key="1">
    <source>
        <dbReference type="ARBA" id="ARBA00004496"/>
    </source>
</evidence>
<dbReference type="AlphaFoldDB" id="A0AAJ3HQ87"/>
<dbReference type="SMART" id="SM00977">
    <property type="entry name" value="TilS_C"/>
    <property type="match status" value="1"/>
</dbReference>
<dbReference type="SUPFAM" id="SSF82829">
    <property type="entry name" value="MesJ substrate recognition domain-like"/>
    <property type="match status" value="1"/>
</dbReference>
<dbReference type="PANTHER" id="PTHR43033:SF1">
    <property type="entry name" value="TRNA(ILE)-LYSIDINE SYNTHASE-RELATED"/>
    <property type="match status" value="1"/>
</dbReference>
<dbReference type="InterPro" id="IPR014729">
    <property type="entry name" value="Rossmann-like_a/b/a_fold"/>
</dbReference>
<comment type="caution">
    <text evidence="10">The sequence shown here is derived from an EMBL/GenBank/DDBJ whole genome shotgun (WGS) entry which is preliminary data.</text>
</comment>
<dbReference type="RefSeq" id="WP_064720955.1">
    <property type="nucleotide sequence ID" value="NZ_LXEV01000033.1"/>
</dbReference>
<gene>
    <name evidence="8" type="primary">tilS</name>
    <name evidence="10" type="ORF">M997_3048</name>
</gene>
<proteinExistence type="inferred from homology"/>